<dbReference type="InterPro" id="IPR038492">
    <property type="entry name" value="GBBH-like_N_sf"/>
</dbReference>
<gene>
    <name evidence="4" type="ORF">UC35_04255</name>
</gene>
<dbReference type="GO" id="GO:0046872">
    <property type="term" value="F:metal ion binding"/>
    <property type="evidence" value="ECO:0007669"/>
    <property type="project" value="UniProtKB-KW"/>
</dbReference>
<evidence type="ECO:0000259" key="3">
    <source>
        <dbReference type="Pfam" id="PF06155"/>
    </source>
</evidence>
<dbReference type="RefSeq" id="WP_061496510.1">
    <property type="nucleotide sequence ID" value="NZ_CP010951.1"/>
</dbReference>
<sequence>MAGLASDTPAPVSMTVHGRSRMLEVAFSDGSQFRIPFELMRVYSPSAEVKGHGPGQEVLQTGKREVELVDVQPVGNYAIQPTFSDGHSSGIFSWDYLYMLGAQQERLWSEYQQRLAEAGVDRDAPMADKAGHACGH</sequence>
<dbReference type="PANTHER" id="PTHR35303">
    <property type="entry name" value="OS02G0197800 PROTEIN"/>
    <property type="match status" value="1"/>
</dbReference>
<name>A0A127JQJ3_9BURK</name>
<dbReference type="PATRIC" id="fig|94132.3.peg.853"/>
<accession>A0A127JQJ3</accession>
<organism evidence="4 5">
    <name type="scientific">Ramlibacter tataouinensis</name>
    <dbReference type="NCBI Taxonomy" id="94132"/>
    <lineage>
        <taxon>Bacteria</taxon>
        <taxon>Pseudomonadati</taxon>
        <taxon>Pseudomonadota</taxon>
        <taxon>Betaproteobacteria</taxon>
        <taxon>Burkholderiales</taxon>
        <taxon>Comamonadaceae</taxon>
        <taxon>Ramlibacter</taxon>
    </lineage>
</organism>
<reference evidence="4 5" key="1">
    <citation type="journal article" date="2014" name="Int. J. Syst. Evol. Microbiol.">
        <title>Ramlibacter solisilvae sp. nov., isolated from forest soil, and emended description of the genus Ramlibacter.</title>
        <authorList>
            <person name="Lee H.J."/>
            <person name="Lee S.H."/>
            <person name="Lee S.S."/>
            <person name="Lee J.S."/>
            <person name="Kim Y."/>
            <person name="Kim S.C."/>
            <person name="Jeon C.O."/>
        </authorList>
    </citation>
    <scope>NUCLEOTIDE SEQUENCE [LARGE SCALE GENOMIC DNA]</scope>
    <source>
        <strain evidence="4 5">5-10</strain>
    </source>
</reference>
<evidence type="ECO:0000256" key="2">
    <source>
        <dbReference type="ARBA" id="ARBA00023004"/>
    </source>
</evidence>
<keyword evidence="2" id="KW-0408">Iron</keyword>
<protein>
    <recommendedName>
        <fullName evidence="3">Gamma-butyrobetaine hydroxylase-like N-terminal domain-containing protein</fullName>
    </recommendedName>
</protein>
<feature type="domain" description="Gamma-butyrobetaine hydroxylase-like N-terminal" evidence="3">
    <location>
        <begin position="16"/>
        <end position="98"/>
    </location>
</feature>
<dbReference type="InterPro" id="IPR010376">
    <property type="entry name" value="GBBH-like_N"/>
</dbReference>
<dbReference type="OrthoDB" id="9794178at2"/>
<evidence type="ECO:0000313" key="4">
    <source>
        <dbReference type="EMBL" id="AMO22247.1"/>
    </source>
</evidence>
<dbReference type="Pfam" id="PF06155">
    <property type="entry name" value="GBBH-like_N"/>
    <property type="match status" value="1"/>
</dbReference>
<dbReference type="Proteomes" id="UP000070433">
    <property type="component" value="Chromosome"/>
</dbReference>
<evidence type="ECO:0000256" key="1">
    <source>
        <dbReference type="ARBA" id="ARBA00022723"/>
    </source>
</evidence>
<dbReference type="AlphaFoldDB" id="A0A127JQJ3"/>
<keyword evidence="5" id="KW-1185">Reference proteome</keyword>
<evidence type="ECO:0000313" key="5">
    <source>
        <dbReference type="Proteomes" id="UP000070433"/>
    </source>
</evidence>
<dbReference type="PANTHER" id="PTHR35303:SF5">
    <property type="entry name" value="OS02G0197800 PROTEIN"/>
    <property type="match status" value="1"/>
</dbReference>
<keyword evidence="1" id="KW-0479">Metal-binding</keyword>
<proteinExistence type="predicted"/>
<dbReference type="EMBL" id="CP010951">
    <property type="protein sequence ID" value="AMO22247.1"/>
    <property type="molecule type" value="Genomic_DNA"/>
</dbReference>
<dbReference type="Gene3D" id="3.30.2020.30">
    <property type="match status" value="1"/>
</dbReference>